<organism evidence="2 3">
    <name type="scientific">Lithocarpus litseifolius</name>
    <dbReference type="NCBI Taxonomy" id="425828"/>
    <lineage>
        <taxon>Eukaryota</taxon>
        <taxon>Viridiplantae</taxon>
        <taxon>Streptophyta</taxon>
        <taxon>Embryophyta</taxon>
        <taxon>Tracheophyta</taxon>
        <taxon>Spermatophyta</taxon>
        <taxon>Magnoliopsida</taxon>
        <taxon>eudicotyledons</taxon>
        <taxon>Gunneridae</taxon>
        <taxon>Pentapetalae</taxon>
        <taxon>rosids</taxon>
        <taxon>fabids</taxon>
        <taxon>Fagales</taxon>
        <taxon>Fagaceae</taxon>
        <taxon>Lithocarpus</taxon>
    </lineage>
</organism>
<proteinExistence type="predicted"/>
<accession>A0AAW2BS74</accession>
<evidence type="ECO:0000313" key="2">
    <source>
        <dbReference type="EMBL" id="KAK9988538.1"/>
    </source>
</evidence>
<sequence length="269" mass="30501">MCPIRYLNWKVMPEENKEECWRLVEAWRDHKSRLKKQHYIPDLRNKARVKSNKPNGCISQDWDILVDHWYTDDAVAKTDGCPVERSVLYPILHTRKNGAIVNPVVAAKIDKMKELLADPANHLQSSDTTGSIAWAPDDVFAKVMGKERKGRIRGVGFGPSPSGRSSNSALTDIETHSRQARDDEVAQLKATLATMEDKLASFDEMKEKLAGFDEMKEKLSQFEEMEQRMAWMLQQMQHISSQCNQDVPLAQQSPALQKSSAASYQPSSL</sequence>
<keyword evidence="3" id="KW-1185">Reference proteome</keyword>
<dbReference type="EMBL" id="JAZDWU010000010">
    <property type="protein sequence ID" value="KAK9988538.1"/>
    <property type="molecule type" value="Genomic_DNA"/>
</dbReference>
<feature type="region of interest" description="Disordered" evidence="1">
    <location>
        <begin position="244"/>
        <end position="269"/>
    </location>
</feature>
<dbReference type="PANTHER" id="PTHR33144:SF48">
    <property type="entry name" value="PLANT TRANSPOSASE (PTTA_EN_SPM FAMILY)"/>
    <property type="match status" value="1"/>
</dbReference>
<evidence type="ECO:0000256" key="1">
    <source>
        <dbReference type="SAM" id="MobiDB-lite"/>
    </source>
</evidence>
<dbReference type="Proteomes" id="UP001459277">
    <property type="component" value="Unassembled WGS sequence"/>
</dbReference>
<name>A0AAW2BS74_9ROSI</name>
<protein>
    <recommendedName>
        <fullName evidence="4">Transposase</fullName>
    </recommendedName>
</protein>
<reference evidence="2 3" key="1">
    <citation type="submission" date="2024-01" db="EMBL/GenBank/DDBJ databases">
        <title>A telomere-to-telomere, gap-free genome of sweet tea (Lithocarpus litseifolius).</title>
        <authorList>
            <person name="Zhou J."/>
        </authorList>
    </citation>
    <scope>NUCLEOTIDE SEQUENCE [LARGE SCALE GENOMIC DNA]</scope>
    <source>
        <strain evidence="2">Zhou-2022a</strain>
        <tissue evidence="2">Leaf</tissue>
    </source>
</reference>
<gene>
    <name evidence="2" type="ORF">SO802_028777</name>
</gene>
<evidence type="ECO:0000313" key="3">
    <source>
        <dbReference type="Proteomes" id="UP001459277"/>
    </source>
</evidence>
<dbReference type="Pfam" id="PF03004">
    <property type="entry name" value="Transposase_24"/>
    <property type="match status" value="1"/>
</dbReference>
<dbReference type="PANTHER" id="PTHR33144">
    <property type="entry name" value="OS10G0409366 PROTEIN-RELATED"/>
    <property type="match status" value="1"/>
</dbReference>
<evidence type="ECO:0008006" key="4">
    <source>
        <dbReference type="Google" id="ProtNLM"/>
    </source>
</evidence>
<comment type="caution">
    <text evidence="2">The sequence shown here is derived from an EMBL/GenBank/DDBJ whole genome shotgun (WGS) entry which is preliminary data.</text>
</comment>
<dbReference type="InterPro" id="IPR004252">
    <property type="entry name" value="Probable_transposase_24"/>
</dbReference>
<dbReference type="AlphaFoldDB" id="A0AAW2BS74"/>